<dbReference type="Pfam" id="PF00202">
    <property type="entry name" value="Aminotran_3"/>
    <property type="match status" value="1"/>
</dbReference>
<comment type="similarity">
    <text evidence="1 3">Belongs to the class-III pyridoxal-phosphate-dependent aminotransferase family.</text>
</comment>
<dbReference type="AlphaFoldDB" id="A0AAE1HKU2"/>
<keyword evidence="6" id="KW-1185">Reference proteome</keyword>
<dbReference type="GO" id="GO:0030170">
    <property type="term" value="F:pyridoxal phosphate binding"/>
    <property type="evidence" value="ECO:0007669"/>
    <property type="project" value="InterPro"/>
</dbReference>
<evidence type="ECO:0000256" key="1">
    <source>
        <dbReference type="ARBA" id="ARBA00008954"/>
    </source>
</evidence>
<dbReference type="InterPro" id="IPR015422">
    <property type="entry name" value="PyrdxlP-dep_Trfase_small"/>
</dbReference>
<dbReference type="GO" id="GO:0005739">
    <property type="term" value="C:mitochondrion"/>
    <property type="evidence" value="ECO:0007669"/>
    <property type="project" value="TreeGrafter"/>
</dbReference>
<comment type="caution">
    <text evidence="5">The sequence shown here is derived from an EMBL/GenBank/DDBJ whole genome shotgun (WGS) entry which is preliminary data.</text>
</comment>
<protein>
    <submittedName>
        <fullName evidence="5">Ethanolamine-phosphate phospho-lyase</fullName>
    </submittedName>
</protein>
<evidence type="ECO:0000256" key="2">
    <source>
        <dbReference type="ARBA" id="ARBA00022898"/>
    </source>
</evidence>
<dbReference type="Proteomes" id="UP001219518">
    <property type="component" value="Unassembled WGS sequence"/>
</dbReference>
<dbReference type="EMBL" id="JAHWGI010001092">
    <property type="protein sequence ID" value="KAK3922501.1"/>
    <property type="molecule type" value="Genomic_DNA"/>
</dbReference>
<dbReference type="PANTHER" id="PTHR45688:SF13">
    <property type="entry name" value="ALANINE--GLYOXYLATE AMINOTRANSFERASE 2-LIKE"/>
    <property type="match status" value="1"/>
</dbReference>
<sequence length="478" mass="52638">MASIKNPATEALAPFEHMSKSDTILLRKRLVGESCKLFFRSDPLKIVRAEAQYMYDEQGRAYLDCINNVAHVGHCQPDVVAAASRQLAVLNTNNRFLHDNLVLCAQRITDLMPEPLSVCFFVNSGSEANDLALRLARAHTKHQDVITLDHAYHGHLSTLIEISPYKFRQIPNHKQADWVHVAPVPDVYRGKYRESEHPGEDMGALYAEDVRRLCEKATAGGGGVACYIAESLQSCGGQVVPPPNYLREVFRHVRAAGGVCICDEVQVGFGRVGSHWWAFQLQGEDIVPDIVTMGKPMGNGYPVAAVVTTRAVADSFRDTGVEYFNTYGGNPVSCAVANAVLQVIEDQKLLQHAQDVGDYLLARCRELQGRHSLIGDVRGVGLFVGIELVVDRTTREPATAEAQHVLSRMKDESILLSSDGPDRNVLKLKPPMVFSKQNVDTVIEVLDQVLAELADEHADLEPEHAHQTNGKTNGILAH</sequence>
<evidence type="ECO:0000313" key="5">
    <source>
        <dbReference type="EMBL" id="KAK3922501.1"/>
    </source>
</evidence>
<dbReference type="Gene3D" id="3.40.640.10">
    <property type="entry name" value="Type I PLP-dependent aspartate aminotransferase-like (Major domain)"/>
    <property type="match status" value="1"/>
</dbReference>
<dbReference type="InterPro" id="IPR049704">
    <property type="entry name" value="Aminotrans_3_PPA_site"/>
</dbReference>
<keyword evidence="2 3" id="KW-0663">Pyridoxal phosphate</keyword>
<reference evidence="5" key="1">
    <citation type="submission" date="2021-07" db="EMBL/GenBank/DDBJ databases">
        <authorList>
            <person name="Catto M.A."/>
            <person name="Jacobson A."/>
            <person name="Kennedy G."/>
            <person name="Labadie P."/>
            <person name="Hunt B.G."/>
            <person name="Srinivasan R."/>
        </authorList>
    </citation>
    <scope>NUCLEOTIDE SEQUENCE</scope>
    <source>
        <strain evidence="5">PL_HMW_Pooled</strain>
        <tissue evidence="5">Head</tissue>
    </source>
</reference>
<dbReference type="InterPro" id="IPR005814">
    <property type="entry name" value="Aminotrans_3"/>
</dbReference>
<feature type="region of interest" description="Disordered" evidence="4">
    <location>
        <begin position="459"/>
        <end position="478"/>
    </location>
</feature>
<reference evidence="5" key="2">
    <citation type="journal article" date="2023" name="BMC Genomics">
        <title>Pest status, molecular evolution, and epigenetic factors derived from the genome assembly of Frankliniella fusca, a thysanopteran phytovirus vector.</title>
        <authorList>
            <person name="Catto M.A."/>
            <person name="Labadie P.E."/>
            <person name="Jacobson A.L."/>
            <person name="Kennedy G.G."/>
            <person name="Srinivasan R."/>
            <person name="Hunt B.G."/>
        </authorList>
    </citation>
    <scope>NUCLEOTIDE SEQUENCE</scope>
    <source>
        <strain evidence="5">PL_HMW_Pooled</strain>
    </source>
</reference>
<organism evidence="5 6">
    <name type="scientific">Frankliniella fusca</name>
    <dbReference type="NCBI Taxonomy" id="407009"/>
    <lineage>
        <taxon>Eukaryota</taxon>
        <taxon>Metazoa</taxon>
        <taxon>Ecdysozoa</taxon>
        <taxon>Arthropoda</taxon>
        <taxon>Hexapoda</taxon>
        <taxon>Insecta</taxon>
        <taxon>Pterygota</taxon>
        <taxon>Neoptera</taxon>
        <taxon>Paraneoptera</taxon>
        <taxon>Thysanoptera</taxon>
        <taxon>Terebrantia</taxon>
        <taxon>Thripoidea</taxon>
        <taxon>Thripidae</taxon>
        <taxon>Frankliniella</taxon>
    </lineage>
</organism>
<dbReference type="SUPFAM" id="SSF53383">
    <property type="entry name" value="PLP-dependent transferases"/>
    <property type="match status" value="1"/>
</dbReference>
<dbReference type="InterPro" id="IPR015421">
    <property type="entry name" value="PyrdxlP-dep_Trfase_major"/>
</dbReference>
<dbReference type="GO" id="GO:0008483">
    <property type="term" value="F:transaminase activity"/>
    <property type="evidence" value="ECO:0007669"/>
    <property type="project" value="InterPro"/>
</dbReference>
<evidence type="ECO:0000256" key="3">
    <source>
        <dbReference type="RuleBase" id="RU003560"/>
    </source>
</evidence>
<evidence type="ECO:0000256" key="4">
    <source>
        <dbReference type="SAM" id="MobiDB-lite"/>
    </source>
</evidence>
<evidence type="ECO:0000313" key="6">
    <source>
        <dbReference type="Proteomes" id="UP001219518"/>
    </source>
</evidence>
<dbReference type="PROSITE" id="PS00600">
    <property type="entry name" value="AA_TRANSFER_CLASS_3"/>
    <property type="match status" value="1"/>
</dbReference>
<dbReference type="Gene3D" id="3.90.1150.10">
    <property type="entry name" value="Aspartate Aminotransferase, domain 1"/>
    <property type="match status" value="1"/>
</dbReference>
<name>A0AAE1HKU2_9NEOP</name>
<dbReference type="PIRSF" id="PIRSF000521">
    <property type="entry name" value="Transaminase_4ab_Lys_Orn"/>
    <property type="match status" value="1"/>
</dbReference>
<gene>
    <name evidence="5" type="ORF">KUF71_011958</name>
</gene>
<dbReference type="InterPro" id="IPR015424">
    <property type="entry name" value="PyrdxlP-dep_Trfase"/>
</dbReference>
<dbReference type="PANTHER" id="PTHR45688">
    <property type="match status" value="1"/>
</dbReference>
<accession>A0AAE1HKU2</accession>
<dbReference type="CDD" id="cd00610">
    <property type="entry name" value="OAT_like"/>
    <property type="match status" value="1"/>
</dbReference>
<proteinExistence type="inferred from homology"/>